<proteinExistence type="predicted"/>
<evidence type="ECO:0000256" key="5">
    <source>
        <dbReference type="ARBA" id="ARBA00023242"/>
    </source>
</evidence>
<dbReference type="InterPro" id="IPR013085">
    <property type="entry name" value="U1-CZ_Znf_C2H2"/>
</dbReference>
<feature type="region of interest" description="Disordered" evidence="6">
    <location>
        <begin position="189"/>
        <end position="221"/>
    </location>
</feature>
<dbReference type="PROSITE" id="PS01159">
    <property type="entry name" value="WW_DOMAIN_1"/>
    <property type="match status" value="1"/>
</dbReference>
<keyword evidence="4" id="KW-0862">Zinc</keyword>
<feature type="domain" description="Matrin-type" evidence="8">
    <location>
        <begin position="11"/>
        <end position="42"/>
    </location>
</feature>
<organism evidence="9 10">
    <name type="scientific">Hydra vulgaris</name>
    <name type="common">Hydra</name>
    <name type="synonym">Hydra attenuata</name>
    <dbReference type="NCBI Taxonomy" id="6087"/>
    <lineage>
        <taxon>Eukaryota</taxon>
        <taxon>Metazoa</taxon>
        <taxon>Cnidaria</taxon>
        <taxon>Hydrozoa</taxon>
        <taxon>Hydroidolina</taxon>
        <taxon>Anthoathecata</taxon>
        <taxon>Aplanulata</taxon>
        <taxon>Hydridae</taxon>
        <taxon>Hydra</taxon>
    </lineage>
</organism>
<evidence type="ECO:0000313" key="10">
    <source>
        <dbReference type="RefSeq" id="XP_065667408.1"/>
    </source>
</evidence>
<dbReference type="PANTHER" id="PTHR13173:SF10">
    <property type="entry name" value="WW DOMAIN-BINDING PROTEIN 4"/>
    <property type="match status" value="1"/>
</dbReference>
<dbReference type="InterPro" id="IPR036236">
    <property type="entry name" value="Znf_C2H2_sf"/>
</dbReference>
<evidence type="ECO:0000259" key="8">
    <source>
        <dbReference type="PROSITE" id="PS50171"/>
    </source>
</evidence>
<dbReference type="PANTHER" id="PTHR13173">
    <property type="entry name" value="WW DOMAIN BINDING PROTEIN 4"/>
    <property type="match status" value="1"/>
</dbReference>
<dbReference type="InterPro" id="IPR003604">
    <property type="entry name" value="Matrin/U1-like-C_Znf_C2H2"/>
</dbReference>
<feature type="compositionally biased region" description="Basic and acidic residues" evidence="6">
    <location>
        <begin position="193"/>
        <end position="205"/>
    </location>
</feature>
<dbReference type="Pfam" id="PF00397">
    <property type="entry name" value="WW"/>
    <property type="match status" value="1"/>
</dbReference>
<keyword evidence="5" id="KW-0539">Nucleus</keyword>
<keyword evidence="3" id="KW-0863">Zinc-finger</keyword>
<feature type="compositionally biased region" description="Polar residues" evidence="6">
    <location>
        <begin position="206"/>
        <end position="216"/>
    </location>
</feature>
<sequence>MADYWKSTGKRYCDFCKCWTADNKASIDFHERGKNHQSNVKRKLCEIKKKSVDKRKKDETNKALFASMEKAALAAIQKDINSEGVSLGKSDMKKIAEANTLSANDSSLTYPWKAMVAPHGFTYYYNSATGESSWEMPEVFKDLERKKSDEKTADKKSSKTLNKKDPYRQTKPALVEEVHNVHPLLGGWSTISKQDDDGCGDKKLVTESSNEQSSSDAHGKIKFEVEKAFKEKMLKTRIDDISETPVEFKKRKTTNRSVRKRDEDDT</sequence>
<dbReference type="InterPro" id="IPR040023">
    <property type="entry name" value="WBP4"/>
</dbReference>
<dbReference type="RefSeq" id="XP_065667408.1">
    <property type="nucleotide sequence ID" value="XM_065811336.1"/>
</dbReference>
<name>A0ABM4CZK6_HYDVU</name>
<dbReference type="SMART" id="SM00456">
    <property type="entry name" value="WW"/>
    <property type="match status" value="1"/>
</dbReference>
<dbReference type="InterPro" id="IPR000690">
    <property type="entry name" value="Matrin/U1-C_Znf_C2H2"/>
</dbReference>
<reference evidence="10" key="1">
    <citation type="submission" date="2025-08" db="UniProtKB">
        <authorList>
            <consortium name="RefSeq"/>
        </authorList>
    </citation>
    <scope>IDENTIFICATION</scope>
</reference>
<dbReference type="Gene3D" id="3.30.160.60">
    <property type="entry name" value="Classic Zinc Finger"/>
    <property type="match status" value="1"/>
</dbReference>
<comment type="subcellular location">
    <subcellularLocation>
        <location evidence="1">Nucleus</location>
    </subcellularLocation>
</comment>
<dbReference type="Pfam" id="PF06220">
    <property type="entry name" value="zf-U1"/>
    <property type="match status" value="1"/>
</dbReference>
<keyword evidence="9" id="KW-1185">Reference proteome</keyword>
<feature type="domain" description="WW" evidence="7">
    <location>
        <begin position="106"/>
        <end position="139"/>
    </location>
</feature>
<evidence type="ECO:0000259" key="7">
    <source>
        <dbReference type="PROSITE" id="PS50020"/>
    </source>
</evidence>
<dbReference type="Proteomes" id="UP001652625">
    <property type="component" value="Chromosome 12"/>
</dbReference>
<dbReference type="InterPro" id="IPR036020">
    <property type="entry name" value="WW_dom_sf"/>
</dbReference>
<feature type="region of interest" description="Disordered" evidence="6">
    <location>
        <begin position="145"/>
        <end position="171"/>
    </location>
</feature>
<accession>A0ABM4CZK6</accession>
<evidence type="ECO:0000256" key="3">
    <source>
        <dbReference type="ARBA" id="ARBA00022771"/>
    </source>
</evidence>
<dbReference type="PROSITE" id="PS50171">
    <property type="entry name" value="ZF_MATRIN"/>
    <property type="match status" value="1"/>
</dbReference>
<evidence type="ECO:0000256" key="4">
    <source>
        <dbReference type="ARBA" id="ARBA00022833"/>
    </source>
</evidence>
<dbReference type="Gene3D" id="2.20.70.10">
    <property type="match status" value="1"/>
</dbReference>
<dbReference type="GeneID" id="105847647"/>
<dbReference type="InterPro" id="IPR001202">
    <property type="entry name" value="WW_dom"/>
</dbReference>
<evidence type="ECO:0000256" key="2">
    <source>
        <dbReference type="ARBA" id="ARBA00022723"/>
    </source>
</evidence>
<keyword evidence="2" id="KW-0479">Metal-binding</keyword>
<dbReference type="PROSITE" id="PS50020">
    <property type="entry name" value="WW_DOMAIN_2"/>
    <property type="match status" value="1"/>
</dbReference>
<dbReference type="SMART" id="SM00451">
    <property type="entry name" value="ZnF_U1"/>
    <property type="match status" value="1"/>
</dbReference>
<evidence type="ECO:0000313" key="9">
    <source>
        <dbReference type="Proteomes" id="UP001652625"/>
    </source>
</evidence>
<gene>
    <name evidence="10" type="primary">LOC105847647</name>
</gene>
<dbReference type="SUPFAM" id="SSF57667">
    <property type="entry name" value="beta-beta-alpha zinc fingers"/>
    <property type="match status" value="1"/>
</dbReference>
<evidence type="ECO:0000256" key="6">
    <source>
        <dbReference type="SAM" id="MobiDB-lite"/>
    </source>
</evidence>
<dbReference type="CDD" id="cd00201">
    <property type="entry name" value="WW"/>
    <property type="match status" value="1"/>
</dbReference>
<dbReference type="SUPFAM" id="SSF51045">
    <property type="entry name" value="WW domain"/>
    <property type="match status" value="1"/>
</dbReference>
<evidence type="ECO:0000256" key="1">
    <source>
        <dbReference type="ARBA" id="ARBA00004123"/>
    </source>
</evidence>
<protein>
    <submittedName>
        <fullName evidence="10">WW domain-binding protein 4 isoform X2</fullName>
    </submittedName>
</protein>